<reference evidence="6" key="1">
    <citation type="submission" date="2021-05" db="EMBL/GenBank/DDBJ databases">
        <title>Comparative genomics of three Colletotrichum scovillei strains and genetic complementation revealed genes involved fungal growth and virulence on chili pepper.</title>
        <authorList>
            <person name="Hsieh D.-K."/>
            <person name="Chuang S.-C."/>
            <person name="Chen C.-Y."/>
            <person name="Chao Y.-T."/>
            <person name="Lu M.-Y.J."/>
            <person name="Lee M.-H."/>
            <person name="Shih M.-C."/>
        </authorList>
    </citation>
    <scope>NUCLEOTIDE SEQUENCE</scope>
    <source>
        <strain evidence="6">Coll-153</strain>
    </source>
</reference>
<protein>
    <submittedName>
        <fullName evidence="6">MFS general substrate transporter</fullName>
    </submittedName>
</protein>
<keyword evidence="7" id="KW-1185">Reference proteome</keyword>
<feature type="transmembrane region" description="Helical" evidence="4">
    <location>
        <begin position="161"/>
        <end position="179"/>
    </location>
</feature>
<sequence length="483" mass="52250">MAVSRPSQLDQRTASVSQVAASPNMDVEETTRSRACGMPLPSLRPVSHSSPAAITRRPAFAQTQQPSTVHRASNDQVKVLSGEPVDGGWRAWSVLVGSTAFMIPTFGLMTTVGIFQVYWKENQLAPWSNTGISWIISIFGFLSVLLCGPFGILFDTFGPRWLVTPATIVYSAAFLGVAFSSQYWQFMVCFCVAGIGAAALTTTALAVINHWFDDKKGLAMGICTMGGGLGGVIFSVVLRFTTKNFEWTTASLIHFAIICAFLSLGCALTRPRVLKARKGKMWDFACFRRWKFVLFTFSVCGFELVLFVAWGLLPTYARIVKLGDVFYLTLVFSVGSSFGRIVPGYFTDKIGPFNVTILMTIFTEAVMLVLWLAFGDTSAPTLYAVAFCLGFGTGSFVSTAATCLGRLCDPQDSGTYIGCCYAVVSLATLVGNPASQAVLGDGEGIRPRLMIAFLAIVLAMALERLMQPSSKMTCRIGPKVAGR</sequence>
<dbReference type="Pfam" id="PF07690">
    <property type="entry name" value="MFS_1"/>
    <property type="match status" value="1"/>
</dbReference>
<feature type="transmembrane region" description="Helical" evidence="4">
    <location>
        <begin position="252"/>
        <end position="271"/>
    </location>
</feature>
<accession>A0A9P7UIP8</accession>
<dbReference type="Gene3D" id="1.20.1250.20">
    <property type="entry name" value="MFS general substrate transporter like domains"/>
    <property type="match status" value="1"/>
</dbReference>
<dbReference type="EMBL" id="JAESDN010000005">
    <property type="protein sequence ID" value="KAG7050780.1"/>
    <property type="molecule type" value="Genomic_DNA"/>
</dbReference>
<organism evidence="6 7">
    <name type="scientific">Colletotrichum scovillei</name>
    <dbReference type="NCBI Taxonomy" id="1209932"/>
    <lineage>
        <taxon>Eukaryota</taxon>
        <taxon>Fungi</taxon>
        <taxon>Dikarya</taxon>
        <taxon>Ascomycota</taxon>
        <taxon>Pezizomycotina</taxon>
        <taxon>Sordariomycetes</taxon>
        <taxon>Hypocreomycetidae</taxon>
        <taxon>Glomerellales</taxon>
        <taxon>Glomerellaceae</taxon>
        <taxon>Colletotrichum</taxon>
        <taxon>Colletotrichum acutatum species complex</taxon>
    </lineage>
</organism>
<feature type="transmembrane region" description="Helical" evidence="4">
    <location>
        <begin position="416"/>
        <end position="439"/>
    </location>
</feature>
<comment type="similarity">
    <text evidence="2">Belongs to the major facilitator superfamily. Monocarboxylate porter (TC 2.A.1.13) family.</text>
</comment>
<evidence type="ECO:0000259" key="5">
    <source>
        <dbReference type="PROSITE" id="PS50850"/>
    </source>
</evidence>
<dbReference type="InterPro" id="IPR036259">
    <property type="entry name" value="MFS_trans_sf"/>
</dbReference>
<evidence type="ECO:0000256" key="3">
    <source>
        <dbReference type="SAM" id="MobiDB-lite"/>
    </source>
</evidence>
<feature type="transmembrane region" description="Helical" evidence="4">
    <location>
        <begin position="218"/>
        <end position="240"/>
    </location>
</feature>
<dbReference type="SUPFAM" id="SSF103473">
    <property type="entry name" value="MFS general substrate transporter"/>
    <property type="match status" value="1"/>
</dbReference>
<keyword evidence="4" id="KW-0812">Transmembrane</keyword>
<feature type="transmembrane region" description="Helical" evidence="4">
    <location>
        <begin position="131"/>
        <end position="154"/>
    </location>
</feature>
<name>A0A9P7UIP8_9PEZI</name>
<feature type="transmembrane region" description="Helical" evidence="4">
    <location>
        <begin position="353"/>
        <end position="374"/>
    </location>
</feature>
<dbReference type="GO" id="GO:0016020">
    <property type="term" value="C:membrane"/>
    <property type="evidence" value="ECO:0007669"/>
    <property type="project" value="UniProtKB-SubCell"/>
</dbReference>
<keyword evidence="4" id="KW-1133">Transmembrane helix</keyword>
<dbReference type="GO" id="GO:0022857">
    <property type="term" value="F:transmembrane transporter activity"/>
    <property type="evidence" value="ECO:0007669"/>
    <property type="project" value="InterPro"/>
</dbReference>
<feature type="region of interest" description="Disordered" evidence="3">
    <location>
        <begin position="1"/>
        <end position="49"/>
    </location>
</feature>
<feature type="transmembrane region" description="Helical" evidence="4">
    <location>
        <begin position="445"/>
        <end position="462"/>
    </location>
</feature>
<dbReference type="InterPro" id="IPR011701">
    <property type="entry name" value="MFS"/>
</dbReference>
<evidence type="ECO:0000256" key="1">
    <source>
        <dbReference type="ARBA" id="ARBA00004141"/>
    </source>
</evidence>
<dbReference type="PANTHER" id="PTHR11360">
    <property type="entry name" value="MONOCARBOXYLATE TRANSPORTER"/>
    <property type="match status" value="1"/>
</dbReference>
<feature type="transmembrane region" description="Helical" evidence="4">
    <location>
        <begin position="185"/>
        <end position="206"/>
    </location>
</feature>
<dbReference type="Proteomes" id="UP000699042">
    <property type="component" value="Unassembled WGS sequence"/>
</dbReference>
<feature type="transmembrane region" description="Helical" evidence="4">
    <location>
        <begin position="380"/>
        <end position="404"/>
    </location>
</feature>
<feature type="transmembrane region" description="Helical" evidence="4">
    <location>
        <begin position="292"/>
        <end position="313"/>
    </location>
</feature>
<dbReference type="InterPro" id="IPR020846">
    <property type="entry name" value="MFS_dom"/>
</dbReference>
<evidence type="ECO:0000256" key="2">
    <source>
        <dbReference type="ARBA" id="ARBA00006727"/>
    </source>
</evidence>
<evidence type="ECO:0000313" key="6">
    <source>
        <dbReference type="EMBL" id="KAG7050780.1"/>
    </source>
</evidence>
<dbReference type="PANTHER" id="PTHR11360:SF230">
    <property type="entry name" value="MONOCARBOXYLATE TRANSPORTER, PUTATIVE (AFU_ORTHOLOGUE AFUA_2G12790)-RELATED"/>
    <property type="match status" value="1"/>
</dbReference>
<comment type="subcellular location">
    <subcellularLocation>
        <location evidence="1">Membrane</location>
        <topology evidence="1">Multi-pass membrane protein</topology>
    </subcellularLocation>
</comment>
<proteinExistence type="inferred from homology"/>
<comment type="caution">
    <text evidence="6">The sequence shown here is derived from an EMBL/GenBank/DDBJ whole genome shotgun (WGS) entry which is preliminary data.</text>
</comment>
<gene>
    <name evidence="6" type="ORF">JMJ77_013520</name>
</gene>
<evidence type="ECO:0000256" key="4">
    <source>
        <dbReference type="SAM" id="Phobius"/>
    </source>
</evidence>
<dbReference type="InterPro" id="IPR050327">
    <property type="entry name" value="Proton-linked_MCT"/>
</dbReference>
<feature type="transmembrane region" description="Helical" evidence="4">
    <location>
        <begin position="94"/>
        <end position="119"/>
    </location>
</feature>
<feature type="compositionally biased region" description="Polar residues" evidence="3">
    <location>
        <begin position="1"/>
        <end position="21"/>
    </location>
</feature>
<keyword evidence="4" id="KW-0472">Membrane</keyword>
<evidence type="ECO:0000313" key="7">
    <source>
        <dbReference type="Proteomes" id="UP000699042"/>
    </source>
</evidence>
<feature type="transmembrane region" description="Helical" evidence="4">
    <location>
        <begin position="325"/>
        <end position="346"/>
    </location>
</feature>
<dbReference type="PROSITE" id="PS50850">
    <property type="entry name" value="MFS"/>
    <property type="match status" value="1"/>
</dbReference>
<dbReference type="AlphaFoldDB" id="A0A9P7UIP8"/>
<feature type="domain" description="Major facilitator superfamily (MFS) profile" evidence="5">
    <location>
        <begin position="93"/>
        <end position="471"/>
    </location>
</feature>